<dbReference type="Pfam" id="PF00027">
    <property type="entry name" value="cNMP_binding"/>
    <property type="match status" value="1"/>
</dbReference>
<dbReference type="EMBL" id="PYMB01000002">
    <property type="protein sequence ID" value="PSW14500.1"/>
    <property type="molecule type" value="Genomic_DNA"/>
</dbReference>
<reference evidence="5 6" key="1">
    <citation type="submission" date="2018-03" db="EMBL/GenBank/DDBJ databases">
        <title>Whole genome sequencing of Histamine producing bacteria.</title>
        <authorList>
            <person name="Butler K."/>
        </authorList>
    </citation>
    <scope>NUCLEOTIDE SEQUENCE [LARGE SCALE GENOMIC DNA]</scope>
    <source>
        <strain evidence="5 6">DSM 19138</strain>
    </source>
</reference>
<dbReference type="GO" id="GO:0006355">
    <property type="term" value="P:regulation of DNA-templated transcription"/>
    <property type="evidence" value="ECO:0007669"/>
    <property type="project" value="InterPro"/>
</dbReference>
<dbReference type="AlphaFoldDB" id="A0A2T3NHQ7"/>
<keyword evidence="3" id="KW-0804">Transcription</keyword>
<dbReference type="Gene3D" id="2.60.120.10">
    <property type="entry name" value="Jelly Rolls"/>
    <property type="match status" value="1"/>
</dbReference>
<dbReference type="InterPro" id="IPR036390">
    <property type="entry name" value="WH_DNA-bd_sf"/>
</dbReference>
<keyword evidence="1" id="KW-0805">Transcription regulation</keyword>
<evidence type="ECO:0000256" key="2">
    <source>
        <dbReference type="ARBA" id="ARBA00023125"/>
    </source>
</evidence>
<evidence type="ECO:0000313" key="5">
    <source>
        <dbReference type="EMBL" id="PSW14500.1"/>
    </source>
</evidence>
<dbReference type="SUPFAM" id="SSF51206">
    <property type="entry name" value="cAMP-binding domain-like"/>
    <property type="match status" value="1"/>
</dbReference>
<dbReference type="OrthoDB" id="6881322at2"/>
<dbReference type="GO" id="GO:0003677">
    <property type="term" value="F:DNA binding"/>
    <property type="evidence" value="ECO:0007669"/>
    <property type="project" value="UniProtKB-KW"/>
</dbReference>
<dbReference type="CDD" id="cd00038">
    <property type="entry name" value="CAP_ED"/>
    <property type="match status" value="1"/>
</dbReference>
<dbReference type="PROSITE" id="PS50042">
    <property type="entry name" value="CNMP_BINDING_3"/>
    <property type="match status" value="1"/>
</dbReference>
<evidence type="ECO:0000313" key="6">
    <source>
        <dbReference type="Proteomes" id="UP000241346"/>
    </source>
</evidence>
<feature type="domain" description="Cyclic nucleotide-binding" evidence="4">
    <location>
        <begin position="1"/>
        <end position="89"/>
    </location>
</feature>
<protein>
    <recommendedName>
        <fullName evidence="4">Cyclic nucleotide-binding domain-containing protein</fullName>
    </recommendedName>
</protein>
<comment type="caution">
    <text evidence="5">The sequence shown here is derived from an EMBL/GenBank/DDBJ whole genome shotgun (WGS) entry which is preliminary data.</text>
</comment>
<name>A0A2T3NHQ7_9GAMM</name>
<keyword evidence="2" id="KW-0238">DNA-binding</keyword>
<dbReference type="InterPro" id="IPR000595">
    <property type="entry name" value="cNMP-bd_dom"/>
</dbReference>
<sequence length="216" mass="24485">MSIPDEYQTQLAKYLDPKKYPGLTKLFLESGRITTYPKDSIIVGQNVPMTDICVMLSGTVEVSYVDQQGTLYTMAKLGAGNWRGEVEFMEPGSVGVYSVSITEVTELQLAYTAIRQSKLPKAELYEFLARNLGKRVKLAHRVYKQRIIYTLEERLLAQLNTLADSSRCVQITQEKLASYMGASRYQIIRSLKKLEAKGLVTRESYGVLKLSEKEHR</sequence>
<accession>A0A2T3NHQ7</accession>
<organism evidence="5 6">
    <name type="scientific">Photobacterium rosenbergii</name>
    <dbReference type="NCBI Taxonomy" id="294936"/>
    <lineage>
        <taxon>Bacteria</taxon>
        <taxon>Pseudomonadati</taxon>
        <taxon>Pseudomonadota</taxon>
        <taxon>Gammaproteobacteria</taxon>
        <taxon>Vibrionales</taxon>
        <taxon>Vibrionaceae</taxon>
        <taxon>Photobacterium</taxon>
    </lineage>
</organism>
<dbReference type="Pfam" id="PF13545">
    <property type="entry name" value="HTH_Crp_2"/>
    <property type="match status" value="1"/>
</dbReference>
<dbReference type="InterPro" id="IPR014710">
    <property type="entry name" value="RmlC-like_jellyroll"/>
</dbReference>
<dbReference type="SUPFAM" id="SSF46785">
    <property type="entry name" value="Winged helix' DNA-binding domain"/>
    <property type="match status" value="1"/>
</dbReference>
<evidence type="ECO:0000259" key="4">
    <source>
        <dbReference type="PROSITE" id="PS50042"/>
    </source>
</evidence>
<evidence type="ECO:0000256" key="1">
    <source>
        <dbReference type="ARBA" id="ARBA00023015"/>
    </source>
</evidence>
<dbReference type="Proteomes" id="UP000241346">
    <property type="component" value="Unassembled WGS sequence"/>
</dbReference>
<dbReference type="RefSeq" id="WP_107297743.1">
    <property type="nucleotide sequence ID" value="NZ_PYMB01000002.1"/>
</dbReference>
<dbReference type="InterPro" id="IPR018490">
    <property type="entry name" value="cNMP-bd_dom_sf"/>
</dbReference>
<proteinExistence type="predicted"/>
<gene>
    <name evidence="5" type="ORF">C9J01_08695</name>
</gene>
<dbReference type="InterPro" id="IPR012318">
    <property type="entry name" value="HTH_CRP"/>
</dbReference>
<evidence type="ECO:0000256" key="3">
    <source>
        <dbReference type="ARBA" id="ARBA00023163"/>
    </source>
</evidence>